<protein>
    <submittedName>
        <fullName evidence="2">Os11g0611950 protein</fullName>
    </submittedName>
</protein>
<gene>
    <name evidence="2" type="ordered locus">Os11g0611950</name>
    <name evidence="2" type="ORF">OSNPB_110611950</name>
</gene>
<dbReference type="InParanoid" id="A0A0P0Y4D0"/>
<reference evidence="2 3" key="2">
    <citation type="journal article" date="2013" name="Plant Cell Physiol.">
        <title>Rice Annotation Project Database (RAP-DB): an integrative and interactive database for rice genomics.</title>
        <authorList>
            <person name="Sakai H."/>
            <person name="Lee S.S."/>
            <person name="Tanaka T."/>
            <person name="Numa H."/>
            <person name="Kim J."/>
            <person name="Kawahara Y."/>
            <person name="Wakimoto H."/>
            <person name="Yang C.C."/>
            <person name="Iwamoto M."/>
            <person name="Abe T."/>
            <person name="Yamada Y."/>
            <person name="Muto A."/>
            <person name="Inokuchi H."/>
            <person name="Ikemura T."/>
            <person name="Matsumoto T."/>
            <person name="Sasaki T."/>
            <person name="Itoh T."/>
        </authorList>
    </citation>
    <scope>NUCLEOTIDE SEQUENCE [LARGE SCALE GENOMIC DNA]</scope>
    <source>
        <strain evidence="3">cv. Nipponbare</strain>
    </source>
</reference>
<accession>A0A0P0Y4D0</accession>
<organism evidence="2 3">
    <name type="scientific">Oryza sativa subsp. japonica</name>
    <name type="common">Rice</name>
    <dbReference type="NCBI Taxonomy" id="39947"/>
    <lineage>
        <taxon>Eukaryota</taxon>
        <taxon>Viridiplantae</taxon>
        <taxon>Streptophyta</taxon>
        <taxon>Embryophyta</taxon>
        <taxon>Tracheophyta</taxon>
        <taxon>Spermatophyta</taxon>
        <taxon>Magnoliopsida</taxon>
        <taxon>Liliopsida</taxon>
        <taxon>Poales</taxon>
        <taxon>Poaceae</taxon>
        <taxon>BOP clade</taxon>
        <taxon>Oryzoideae</taxon>
        <taxon>Oryzeae</taxon>
        <taxon>Oryzinae</taxon>
        <taxon>Oryza</taxon>
        <taxon>Oryza sativa</taxon>
    </lineage>
</organism>
<evidence type="ECO:0000256" key="1">
    <source>
        <dbReference type="SAM" id="MobiDB-lite"/>
    </source>
</evidence>
<proteinExistence type="predicted"/>
<dbReference type="PaxDb" id="39947-A0A0P0Y4D0"/>
<reference evidence="2 3" key="3">
    <citation type="journal article" date="2013" name="Rice">
        <title>Improvement of the Oryza sativa Nipponbare reference genome using next generation sequence and optical map data.</title>
        <authorList>
            <person name="Kawahara Y."/>
            <person name="de la Bastide M."/>
            <person name="Hamilton J.P."/>
            <person name="Kanamori H."/>
            <person name="McCombie W.R."/>
            <person name="Ouyang S."/>
            <person name="Schwartz D.C."/>
            <person name="Tanaka T."/>
            <person name="Wu J."/>
            <person name="Zhou S."/>
            <person name="Childs K.L."/>
            <person name="Davidson R.M."/>
            <person name="Lin H."/>
            <person name="Quesada-Ocampo L."/>
            <person name="Vaillancourt B."/>
            <person name="Sakai H."/>
            <person name="Lee S.S."/>
            <person name="Kim J."/>
            <person name="Numa H."/>
            <person name="Itoh T."/>
            <person name="Buell C.R."/>
            <person name="Matsumoto T."/>
        </authorList>
    </citation>
    <scope>NUCLEOTIDE SEQUENCE [LARGE SCALE GENOMIC DNA]</scope>
    <source>
        <strain evidence="3">cv. Nipponbare</strain>
    </source>
</reference>
<dbReference type="AlphaFoldDB" id="A0A0P0Y4D0"/>
<feature type="region of interest" description="Disordered" evidence="1">
    <location>
        <begin position="1"/>
        <end position="41"/>
    </location>
</feature>
<dbReference type="Proteomes" id="UP000059680">
    <property type="component" value="Chromosome 11"/>
</dbReference>
<evidence type="ECO:0000313" key="2">
    <source>
        <dbReference type="EMBL" id="BAT14835.1"/>
    </source>
</evidence>
<name>A0A0P0Y4D0_ORYSJ</name>
<reference evidence="3" key="1">
    <citation type="journal article" date="2005" name="Nature">
        <title>The map-based sequence of the rice genome.</title>
        <authorList>
            <consortium name="International rice genome sequencing project (IRGSP)"/>
            <person name="Matsumoto T."/>
            <person name="Wu J."/>
            <person name="Kanamori H."/>
            <person name="Katayose Y."/>
            <person name="Fujisawa M."/>
            <person name="Namiki N."/>
            <person name="Mizuno H."/>
            <person name="Yamamoto K."/>
            <person name="Antonio B.A."/>
            <person name="Baba T."/>
            <person name="Sakata K."/>
            <person name="Nagamura Y."/>
            <person name="Aoki H."/>
            <person name="Arikawa K."/>
            <person name="Arita K."/>
            <person name="Bito T."/>
            <person name="Chiden Y."/>
            <person name="Fujitsuka N."/>
            <person name="Fukunaka R."/>
            <person name="Hamada M."/>
            <person name="Harada C."/>
            <person name="Hayashi A."/>
            <person name="Hijishita S."/>
            <person name="Honda M."/>
            <person name="Hosokawa S."/>
            <person name="Ichikawa Y."/>
            <person name="Idonuma A."/>
            <person name="Iijima M."/>
            <person name="Ikeda M."/>
            <person name="Ikeno M."/>
            <person name="Ito K."/>
            <person name="Ito S."/>
            <person name="Ito T."/>
            <person name="Ito Y."/>
            <person name="Ito Y."/>
            <person name="Iwabuchi A."/>
            <person name="Kamiya K."/>
            <person name="Karasawa W."/>
            <person name="Kurita K."/>
            <person name="Katagiri S."/>
            <person name="Kikuta A."/>
            <person name="Kobayashi H."/>
            <person name="Kobayashi N."/>
            <person name="Machita K."/>
            <person name="Maehara T."/>
            <person name="Masukawa M."/>
            <person name="Mizubayashi T."/>
            <person name="Mukai Y."/>
            <person name="Nagasaki H."/>
            <person name="Nagata Y."/>
            <person name="Naito S."/>
            <person name="Nakashima M."/>
            <person name="Nakama Y."/>
            <person name="Nakamichi Y."/>
            <person name="Nakamura M."/>
            <person name="Meguro A."/>
            <person name="Negishi M."/>
            <person name="Ohta I."/>
            <person name="Ohta T."/>
            <person name="Okamoto M."/>
            <person name="Ono N."/>
            <person name="Saji S."/>
            <person name="Sakaguchi M."/>
            <person name="Sakai K."/>
            <person name="Shibata M."/>
            <person name="Shimokawa T."/>
            <person name="Song J."/>
            <person name="Takazaki Y."/>
            <person name="Terasawa K."/>
            <person name="Tsugane M."/>
            <person name="Tsuji K."/>
            <person name="Ueda S."/>
            <person name="Waki K."/>
            <person name="Yamagata H."/>
            <person name="Yamamoto M."/>
            <person name="Yamamoto S."/>
            <person name="Yamane H."/>
            <person name="Yoshiki S."/>
            <person name="Yoshihara R."/>
            <person name="Yukawa K."/>
            <person name="Zhong H."/>
            <person name="Yano M."/>
            <person name="Yuan Q."/>
            <person name="Ouyang S."/>
            <person name="Liu J."/>
            <person name="Jones K.M."/>
            <person name="Gansberger K."/>
            <person name="Moffat K."/>
            <person name="Hill J."/>
            <person name="Bera J."/>
            <person name="Fadrosh D."/>
            <person name="Jin S."/>
            <person name="Johri S."/>
            <person name="Kim M."/>
            <person name="Overton L."/>
            <person name="Reardon M."/>
            <person name="Tsitrin T."/>
            <person name="Vuong H."/>
            <person name="Weaver B."/>
            <person name="Ciecko A."/>
            <person name="Tallon L."/>
            <person name="Jackson J."/>
            <person name="Pai G."/>
            <person name="Aken S.V."/>
            <person name="Utterback T."/>
            <person name="Reidmuller S."/>
            <person name="Feldblyum T."/>
            <person name="Hsiao J."/>
            <person name="Zismann V."/>
            <person name="Iobst S."/>
            <person name="de Vazeille A.R."/>
            <person name="Buell C.R."/>
            <person name="Ying K."/>
            <person name="Li Y."/>
            <person name="Lu T."/>
            <person name="Huang Y."/>
            <person name="Zhao Q."/>
            <person name="Feng Q."/>
            <person name="Zhang L."/>
            <person name="Zhu J."/>
            <person name="Weng Q."/>
            <person name="Mu J."/>
            <person name="Lu Y."/>
            <person name="Fan D."/>
            <person name="Liu Y."/>
            <person name="Guan J."/>
            <person name="Zhang Y."/>
            <person name="Yu S."/>
            <person name="Liu X."/>
            <person name="Zhang Y."/>
            <person name="Hong G."/>
            <person name="Han B."/>
            <person name="Choisne N."/>
            <person name="Demange N."/>
            <person name="Orjeda G."/>
            <person name="Samain S."/>
            <person name="Cattolico L."/>
            <person name="Pelletier E."/>
            <person name="Couloux A."/>
            <person name="Segurens B."/>
            <person name="Wincker P."/>
            <person name="D'Hont A."/>
            <person name="Scarpelli C."/>
            <person name="Weissenbach J."/>
            <person name="Salanoubat M."/>
            <person name="Quetier F."/>
            <person name="Yu Y."/>
            <person name="Kim H.R."/>
            <person name="Rambo T."/>
            <person name="Currie J."/>
            <person name="Collura K."/>
            <person name="Luo M."/>
            <person name="Yang T."/>
            <person name="Ammiraju J.S.S."/>
            <person name="Engler F."/>
            <person name="Soderlund C."/>
            <person name="Wing R.A."/>
            <person name="Palmer L.E."/>
            <person name="de la Bastide M."/>
            <person name="Spiegel L."/>
            <person name="Nascimento L."/>
            <person name="Zutavern T."/>
            <person name="O'Shaughnessy A."/>
            <person name="Dike S."/>
            <person name="Dedhia N."/>
            <person name="Preston R."/>
            <person name="Balija V."/>
            <person name="McCombie W.R."/>
            <person name="Chow T."/>
            <person name="Chen H."/>
            <person name="Chung M."/>
            <person name="Chen C."/>
            <person name="Shaw J."/>
            <person name="Wu H."/>
            <person name="Hsiao K."/>
            <person name="Chao Y."/>
            <person name="Chu M."/>
            <person name="Cheng C."/>
            <person name="Hour A."/>
            <person name="Lee P."/>
            <person name="Lin S."/>
            <person name="Lin Y."/>
            <person name="Liou J."/>
            <person name="Liu S."/>
            <person name="Hsing Y."/>
            <person name="Raghuvanshi S."/>
            <person name="Mohanty A."/>
            <person name="Bharti A.K."/>
            <person name="Gaur A."/>
            <person name="Gupta V."/>
            <person name="Kumar D."/>
            <person name="Ravi V."/>
            <person name="Vij S."/>
            <person name="Kapur A."/>
            <person name="Khurana P."/>
            <person name="Khurana P."/>
            <person name="Khurana J.P."/>
            <person name="Tyagi A.K."/>
            <person name="Gaikwad K."/>
            <person name="Singh A."/>
            <person name="Dalal V."/>
            <person name="Srivastava S."/>
            <person name="Dixit A."/>
            <person name="Pal A.K."/>
            <person name="Ghazi I.A."/>
            <person name="Yadav M."/>
            <person name="Pandit A."/>
            <person name="Bhargava A."/>
            <person name="Sureshbabu K."/>
            <person name="Batra K."/>
            <person name="Sharma T.R."/>
            <person name="Mohapatra T."/>
            <person name="Singh N.K."/>
            <person name="Messing J."/>
            <person name="Nelson A.B."/>
            <person name="Fuks G."/>
            <person name="Kavchok S."/>
            <person name="Keizer G."/>
            <person name="Linton E."/>
            <person name="Llaca V."/>
            <person name="Song R."/>
            <person name="Tanyolac B."/>
            <person name="Young S."/>
            <person name="Ho-Il K."/>
            <person name="Hahn J.H."/>
            <person name="Sangsakoo G."/>
            <person name="Vanavichit A."/>
            <person name="de Mattos Luiz.A.T."/>
            <person name="Zimmer P.D."/>
            <person name="Malone G."/>
            <person name="Dellagostin O."/>
            <person name="de Oliveira A.C."/>
            <person name="Bevan M."/>
            <person name="Bancroft I."/>
            <person name="Minx P."/>
            <person name="Cordum H."/>
            <person name="Wilson R."/>
            <person name="Cheng Z."/>
            <person name="Jin W."/>
            <person name="Jiang J."/>
            <person name="Leong S.A."/>
            <person name="Iwama H."/>
            <person name="Gojobori T."/>
            <person name="Itoh T."/>
            <person name="Niimura Y."/>
            <person name="Fujii Y."/>
            <person name="Habara T."/>
            <person name="Sakai H."/>
            <person name="Sato Y."/>
            <person name="Wilson G."/>
            <person name="Kumar K."/>
            <person name="McCouch S."/>
            <person name="Juretic N."/>
            <person name="Hoen D."/>
            <person name="Wright S."/>
            <person name="Bruskiewich R."/>
            <person name="Bureau T."/>
            <person name="Miyao A."/>
            <person name="Hirochika H."/>
            <person name="Nishikawa T."/>
            <person name="Kadowaki K."/>
            <person name="Sugiura M."/>
            <person name="Burr B."/>
            <person name="Sasaki T."/>
        </authorList>
    </citation>
    <scope>NUCLEOTIDE SEQUENCE [LARGE SCALE GENOMIC DNA]</scope>
    <source>
        <strain evidence="3">cv. Nipponbare</strain>
    </source>
</reference>
<keyword evidence="3" id="KW-1185">Reference proteome</keyword>
<dbReference type="EMBL" id="AP014967">
    <property type="protein sequence ID" value="BAT14835.1"/>
    <property type="molecule type" value="Genomic_DNA"/>
</dbReference>
<evidence type="ECO:0000313" key="3">
    <source>
        <dbReference type="Proteomes" id="UP000059680"/>
    </source>
</evidence>
<sequence length="100" mass="10760">MPSPVWAIDSSDGEPGFTIPTRPFLPCPPSRHYGTTGKPYGVRRGRMVVKGENPHQWHTRNLGNGCTEEGEAAFGVSTSGMVRPSLVFSWGSSGSNEVVN</sequence>